<dbReference type="Proteomes" id="UP000245119">
    <property type="component" value="Linkage Group LG3"/>
</dbReference>
<feature type="transmembrane region" description="Helical" evidence="1">
    <location>
        <begin position="396"/>
        <end position="416"/>
    </location>
</feature>
<dbReference type="InterPro" id="IPR008276">
    <property type="entry name" value="C_nuclsd_transpt"/>
</dbReference>
<sequence>MSPPVKTTSRMMVTVKMDIKDQSKNDVTVKVTDKEKNGVVPEAEVLINNHVEVDIDKEELSDDEEEEDLEEKLKKAGFVGRVVLNIQNAALGLMVLINQRFNGHFFSIVALLLFVAYFIYAMYYRFGDEASIRLLVCTILAVVIATRHKVAALMSRLKFVQWCKSTKTDEVQAKIATVNFFLRWLLYGGMGAFMGYVIVDVAIKDPIKLSSLPGLFILMFIAFLFSTAPSKVNWHTIYWSLGMQFIIAVIIIRWDGGRQAILWVQKRLDEFFANSEPASKLLFGETYKDHYMVFGALPAVFLTNAALSMLYYVGAMQFLVGVIGTAMRFVLATSVVESTGVAASIFMEGASALLSLRPYLKNITKSEFFTITTSCLASIGGAYLAILTQIGISVEFLLPAMVISAPATFTICKLMVPETKKPKKINMDKNLLPDDM</sequence>
<keyword evidence="1" id="KW-0472">Membrane</keyword>
<evidence type="ECO:0000259" key="2">
    <source>
        <dbReference type="Pfam" id="PF01773"/>
    </source>
</evidence>
<dbReference type="PANTHER" id="PTHR10590">
    <property type="entry name" value="SODIUM/NUCLEOSIDE COTRANSPORTER"/>
    <property type="match status" value="1"/>
</dbReference>
<name>A0A2T7PN17_POMCA</name>
<evidence type="ECO:0000313" key="3">
    <source>
        <dbReference type="EMBL" id="PVD34814.1"/>
    </source>
</evidence>
<evidence type="ECO:0000256" key="1">
    <source>
        <dbReference type="SAM" id="Phobius"/>
    </source>
</evidence>
<evidence type="ECO:0000313" key="4">
    <source>
        <dbReference type="Proteomes" id="UP000245119"/>
    </source>
</evidence>
<dbReference type="GO" id="GO:0005886">
    <property type="term" value="C:plasma membrane"/>
    <property type="evidence" value="ECO:0007669"/>
    <property type="project" value="TreeGrafter"/>
</dbReference>
<dbReference type="InterPro" id="IPR002668">
    <property type="entry name" value="CNT_N_dom"/>
</dbReference>
<feature type="transmembrane region" description="Helical" evidence="1">
    <location>
        <begin position="291"/>
        <end position="312"/>
    </location>
</feature>
<comment type="caution">
    <text evidence="3">The sequence shown here is derived from an EMBL/GenBank/DDBJ whole genome shotgun (WGS) entry which is preliminary data.</text>
</comment>
<reference evidence="3 4" key="1">
    <citation type="submission" date="2018-04" db="EMBL/GenBank/DDBJ databases">
        <title>The genome of golden apple snail Pomacea canaliculata provides insight into stress tolerance and invasive adaptation.</title>
        <authorList>
            <person name="Liu C."/>
            <person name="Liu B."/>
            <person name="Ren Y."/>
            <person name="Zhang Y."/>
            <person name="Wang H."/>
            <person name="Li S."/>
            <person name="Jiang F."/>
            <person name="Yin L."/>
            <person name="Zhang G."/>
            <person name="Qian W."/>
            <person name="Fan W."/>
        </authorList>
    </citation>
    <scope>NUCLEOTIDE SEQUENCE [LARGE SCALE GENOMIC DNA]</scope>
    <source>
        <strain evidence="3">SZHN2017</strain>
        <tissue evidence="3">Muscle</tissue>
    </source>
</reference>
<gene>
    <name evidence="3" type="ORF">C0Q70_06092</name>
</gene>
<feature type="domain" description="Concentrative nucleoside transporter N-terminal" evidence="2">
    <location>
        <begin position="214"/>
        <end position="285"/>
    </location>
</feature>
<feature type="transmembrane region" description="Helical" evidence="1">
    <location>
        <begin position="130"/>
        <end position="148"/>
    </location>
</feature>
<dbReference type="STRING" id="400727.A0A2T7PN17"/>
<feature type="transmembrane region" description="Helical" evidence="1">
    <location>
        <begin position="318"/>
        <end position="347"/>
    </location>
</feature>
<keyword evidence="1" id="KW-1133">Transmembrane helix</keyword>
<dbReference type="AlphaFoldDB" id="A0A2T7PN17"/>
<dbReference type="Pfam" id="PF01773">
    <property type="entry name" value="Nucleos_tra2_N"/>
    <property type="match status" value="1"/>
</dbReference>
<feature type="transmembrane region" description="Helical" evidence="1">
    <location>
        <begin position="368"/>
        <end position="390"/>
    </location>
</feature>
<proteinExistence type="predicted"/>
<protein>
    <recommendedName>
        <fullName evidence="2">Concentrative nucleoside transporter N-terminal domain-containing protein</fullName>
    </recommendedName>
</protein>
<feature type="transmembrane region" description="Helical" evidence="1">
    <location>
        <begin position="236"/>
        <end position="254"/>
    </location>
</feature>
<dbReference type="EMBL" id="PZQS01000003">
    <property type="protein sequence ID" value="PVD34814.1"/>
    <property type="molecule type" value="Genomic_DNA"/>
</dbReference>
<dbReference type="GO" id="GO:0005415">
    <property type="term" value="F:nucleoside:sodium symporter activity"/>
    <property type="evidence" value="ECO:0007669"/>
    <property type="project" value="TreeGrafter"/>
</dbReference>
<keyword evidence="1" id="KW-0812">Transmembrane</keyword>
<feature type="transmembrane region" description="Helical" evidence="1">
    <location>
        <begin position="184"/>
        <end position="203"/>
    </location>
</feature>
<feature type="transmembrane region" description="Helical" evidence="1">
    <location>
        <begin position="103"/>
        <end position="123"/>
    </location>
</feature>
<organism evidence="3 4">
    <name type="scientific">Pomacea canaliculata</name>
    <name type="common">Golden apple snail</name>
    <dbReference type="NCBI Taxonomy" id="400727"/>
    <lineage>
        <taxon>Eukaryota</taxon>
        <taxon>Metazoa</taxon>
        <taxon>Spiralia</taxon>
        <taxon>Lophotrochozoa</taxon>
        <taxon>Mollusca</taxon>
        <taxon>Gastropoda</taxon>
        <taxon>Caenogastropoda</taxon>
        <taxon>Architaenioglossa</taxon>
        <taxon>Ampullarioidea</taxon>
        <taxon>Ampullariidae</taxon>
        <taxon>Pomacea</taxon>
    </lineage>
</organism>
<dbReference type="OrthoDB" id="6075923at2759"/>
<feature type="transmembrane region" description="Helical" evidence="1">
    <location>
        <begin position="210"/>
        <end position="230"/>
    </location>
</feature>
<dbReference type="PANTHER" id="PTHR10590:SF4">
    <property type="entry name" value="SOLUTE CARRIER FAMILY 28 MEMBER 3"/>
    <property type="match status" value="1"/>
</dbReference>
<keyword evidence="4" id="KW-1185">Reference proteome</keyword>
<accession>A0A2T7PN17</accession>